<feature type="region of interest" description="Disordered" evidence="1">
    <location>
        <begin position="66"/>
        <end position="87"/>
    </location>
</feature>
<protein>
    <submittedName>
        <fullName evidence="3">Uncharacterized protein</fullName>
    </submittedName>
</protein>
<evidence type="ECO:0000313" key="3">
    <source>
        <dbReference type="EMBL" id="MFN2975170.1"/>
    </source>
</evidence>
<evidence type="ECO:0000256" key="2">
    <source>
        <dbReference type="SAM" id="Phobius"/>
    </source>
</evidence>
<evidence type="ECO:0000313" key="4">
    <source>
        <dbReference type="Proteomes" id="UP001634747"/>
    </source>
</evidence>
<dbReference type="RefSeq" id="WP_263413297.1">
    <property type="nucleotide sequence ID" value="NZ_BAABBH010000001.1"/>
</dbReference>
<keyword evidence="2" id="KW-0472">Membrane</keyword>
<sequence>MPVKPQSGPAEPSATGPRFVVLERQRLGAGSIALAFVIAAVVIAALHVGLSHRTVRRLRDEAMRVARGGAPMPEPPEDDKDDDPNQIDVIALGDPADAPVPARRISHSGRVHPTIMVHLPRFGPEVGLIPNSAVGHLLYGWLAAFNQTNAEAMQAVLPSEVSGLSAEAQMELRQQTGGFGLLSAKEVAPGVLVFRMRDQTPEGSEVLGTLVMRPGSDPPEIDSFSLRSVPPEDAH</sequence>
<gene>
    <name evidence="3" type="ORF">ACK2TP_05290</name>
</gene>
<keyword evidence="4" id="KW-1185">Reference proteome</keyword>
<feature type="compositionally biased region" description="Acidic residues" evidence="1">
    <location>
        <begin position="75"/>
        <end position="85"/>
    </location>
</feature>
<comment type="caution">
    <text evidence="3">The sequence shown here is derived from an EMBL/GenBank/DDBJ whole genome shotgun (WGS) entry which is preliminary data.</text>
</comment>
<dbReference type="EMBL" id="JBJYXY010000001">
    <property type="protein sequence ID" value="MFN2975170.1"/>
    <property type="molecule type" value="Genomic_DNA"/>
</dbReference>
<reference evidence="3 4" key="1">
    <citation type="submission" date="2024-12" db="EMBL/GenBank/DDBJ databases">
        <authorList>
            <person name="Lee Y."/>
        </authorList>
    </citation>
    <scope>NUCLEOTIDE SEQUENCE [LARGE SCALE GENOMIC DNA]</scope>
    <source>
        <strain evidence="3 4">03SUJ4</strain>
    </source>
</reference>
<name>A0ABW9KHA6_9BACT</name>
<feature type="region of interest" description="Disordered" evidence="1">
    <location>
        <begin position="211"/>
        <end position="235"/>
    </location>
</feature>
<organism evidence="3 4">
    <name type="scientific">Terriglobus aquaticus</name>
    <dbReference type="NCBI Taxonomy" id="940139"/>
    <lineage>
        <taxon>Bacteria</taxon>
        <taxon>Pseudomonadati</taxon>
        <taxon>Acidobacteriota</taxon>
        <taxon>Terriglobia</taxon>
        <taxon>Terriglobales</taxon>
        <taxon>Acidobacteriaceae</taxon>
        <taxon>Terriglobus</taxon>
    </lineage>
</organism>
<dbReference type="Proteomes" id="UP001634747">
    <property type="component" value="Unassembled WGS sequence"/>
</dbReference>
<proteinExistence type="predicted"/>
<evidence type="ECO:0000256" key="1">
    <source>
        <dbReference type="SAM" id="MobiDB-lite"/>
    </source>
</evidence>
<keyword evidence="2" id="KW-0812">Transmembrane</keyword>
<keyword evidence="2" id="KW-1133">Transmembrane helix</keyword>
<feature type="transmembrane region" description="Helical" evidence="2">
    <location>
        <begin position="27"/>
        <end position="50"/>
    </location>
</feature>
<accession>A0ABW9KHA6</accession>